<dbReference type="SMART" id="SM00947">
    <property type="entry name" value="Pro_CA"/>
    <property type="match status" value="1"/>
</dbReference>
<dbReference type="PANTHER" id="PTHR11002">
    <property type="entry name" value="CARBONIC ANHYDRASE"/>
    <property type="match status" value="1"/>
</dbReference>
<evidence type="ECO:0000256" key="4">
    <source>
        <dbReference type="ARBA" id="ARBA00022833"/>
    </source>
</evidence>
<accession>M0N6W6</accession>
<evidence type="ECO:0000256" key="3">
    <source>
        <dbReference type="ARBA" id="ARBA00022723"/>
    </source>
</evidence>
<evidence type="ECO:0000256" key="6">
    <source>
        <dbReference type="ARBA" id="ARBA00048348"/>
    </source>
</evidence>
<feature type="binding site" evidence="7">
    <location>
        <position position="41"/>
    </location>
    <ligand>
        <name>Zn(2+)</name>
        <dbReference type="ChEBI" id="CHEBI:29105"/>
    </ligand>
</feature>
<keyword evidence="9" id="KW-1185">Reference proteome</keyword>
<dbReference type="PATRIC" id="fig|1227457.3.peg.1744"/>
<comment type="cofactor">
    <cofactor evidence="7">
        <name>Zn(2+)</name>
        <dbReference type="ChEBI" id="CHEBI:29105"/>
    </cofactor>
    <text evidence="7">Binds 1 zinc ion per subunit.</text>
</comment>
<name>M0N6W6_9EURY</name>
<dbReference type="InterPro" id="IPR036874">
    <property type="entry name" value="Carbonic_anhydrase_sf"/>
</dbReference>
<reference evidence="8 9" key="1">
    <citation type="journal article" date="2014" name="PLoS Genet.">
        <title>Phylogenetically driven sequencing of extremely halophilic archaea reveals strategies for static and dynamic osmo-response.</title>
        <authorList>
            <person name="Becker E.A."/>
            <person name="Seitzer P.M."/>
            <person name="Tritt A."/>
            <person name="Larsen D."/>
            <person name="Krusor M."/>
            <person name="Yao A.I."/>
            <person name="Wu D."/>
            <person name="Madern D."/>
            <person name="Eisen J.A."/>
            <person name="Darling A.E."/>
            <person name="Facciotti M.T."/>
        </authorList>
    </citation>
    <scope>NUCLEOTIDE SEQUENCE [LARGE SCALE GENOMIC DNA]</scope>
    <source>
        <strain evidence="8 9">JCM 13552</strain>
    </source>
</reference>
<dbReference type="GO" id="GO:0008270">
    <property type="term" value="F:zinc ion binding"/>
    <property type="evidence" value="ECO:0007669"/>
    <property type="project" value="InterPro"/>
</dbReference>
<keyword evidence="4 7" id="KW-0862">Zinc</keyword>
<dbReference type="SUPFAM" id="SSF53056">
    <property type="entry name" value="beta-carbonic anhydrase, cab"/>
    <property type="match status" value="1"/>
</dbReference>
<keyword evidence="3 7" id="KW-0479">Metal-binding</keyword>
<comment type="catalytic activity">
    <reaction evidence="6">
        <text>hydrogencarbonate + H(+) = CO2 + H2O</text>
        <dbReference type="Rhea" id="RHEA:10748"/>
        <dbReference type="ChEBI" id="CHEBI:15377"/>
        <dbReference type="ChEBI" id="CHEBI:15378"/>
        <dbReference type="ChEBI" id="CHEBI:16526"/>
        <dbReference type="ChEBI" id="CHEBI:17544"/>
        <dbReference type="EC" id="4.2.1.1"/>
    </reaction>
</comment>
<dbReference type="OrthoDB" id="24878at2157"/>
<evidence type="ECO:0000313" key="8">
    <source>
        <dbReference type="EMBL" id="EMA53596.1"/>
    </source>
</evidence>
<evidence type="ECO:0000256" key="1">
    <source>
        <dbReference type="ARBA" id="ARBA00006217"/>
    </source>
</evidence>
<dbReference type="EMBL" id="AOMF01000151">
    <property type="protein sequence ID" value="EMA53596.1"/>
    <property type="molecule type" value="Genomic_DNA"/>
</dbReference>
<evidence type="ECO:0000256" key="7">
    <source>
        <dbReference type="PIRSR" id="PIRSR601765-2"/>
    </source>
</evidence>
<dbReference type="Gene3D" id="3.40.1050.10">
    <property type="entry name" value="Carbonic anhydrase"/>
    <property type="match status" value="1"/>
</dbReference>
<dbReference type="EC" id="4.2.1.1" evidence="2"/>
<proteinExistence type="inferred from homology"/>
<evidence type="ECO:0000256" key="2">
    <source>
        <dbReference type="ARBA" id="ARBA00012925"/>
    </source>
</evidence>
<dbReference type="RefSeq" id="WP_007739928.1">
    <property type="nucleotide sequence ID" value="NZ_AOMF01000151.1"/>
</dbReference>
<evidence type="ECO:0000256" key="5">
    <source>
        <dbReference type="ARBA" id="ARBA00023239"/>
    </source>
</evidence>
<dbReference type="InterPro" id="IPR001765">
    <property type="entry name" value="Carbonic_anhydrase"/>
</dbReference>
<feature type="binding site" evidence="7">
    <location>
        <position position="103"/>
    </location>
    <ligand>
        <name>Zn(2+)</name>
        <dbReference type="ChEBI" id="CHEBI:29105"/>
    </ligand>
</feature>
<dbReference type="Proteomes" id="UP000011680">
    <property type="component" value="Unassembled WGS sequence"/>
</dbReference>
<organism evidence="8 9">
    <name type="scientific">Halococcus thailandensis JCM 13552</name>
    <dbReference type="NCBI Taxonomy" id="1227457"/>
    <lineage>
        <taxon>Archaea</taxon>
        <taxon>Methanobacteriati</taxon>
        <taxon>Methanobacteriota</taxon>
        <taxon>Stenosarchaea group</taxon>
        <taxon>Halobacteria</taxon>
        <taxon>Halobacteriales</taxon>
        <taxon>Halococcaceae</taxon>
        <taxon>Halococcus</taxon>
    </lineage>
</organism>
<sequence>MPSATAAELLARNRDHVEQLSDDHFDDVLDAQSPPVVSLCCADSRVSQEAMWSVEEPGWLFTPANIGNVAWDAEDSSTVDGNLLYPVANTDTRTIAVVGHTGCGAVTAAYGAATDGALPDEPGIRKRVEPLVPIVEDALDSGIADDEDVIDRLVEYNVRDQVAFLDESNEIPDDTLVLGFVYDFHKIYGDEPGRTYLVAADGETDPSALRERVDSDDEIAVRSLL</sequence>
<comment type="similarity">
    <text evidence="1">Belongs to the beta-class carbonic anhydrase family.</text>
</comment>
<comment type="caution">
    <text evidence="8">The sequence shown here is derived from an EMBL/GenBank/DDBJ whole genome shotgun (WGS) entry which is preliminary data.</text>
</comment>
<dbReference type="Pfam" id="PF00484">
    <property type="entry name" value="Pro_CA"/>
    <property type="match status" value="1"/>
</dbReference>
<keyword evidence="5" id="KW-0456">Lyase</keyword>
<dbReference type="GO" id="GO:0004089">
    <property type="term" value="F:carbonate dehydratase activity"/>
    <property type="evidence" value="ECO:0007669"/>
    <property type="project" value="UniProtKB-EC"/>
</dbReference>
<protein>
    <recommendedName>
        <fullName evidence="2">carbonic anhydrase</fullName>
        <ecNumber evidence="2">4.2.1.1</ecNumber>
    </recommendedName>
</protein>
<dbReference type="STRING" id="1227457.C451_09425"/>
<gene>
    <name evidence="8" type="ORF">C451_09425</name>
</gene>
<evidence type="ECO:0000313" key="9">
    <source>
        <dbReference type="Proteomes" id="UP000011680"/>
    </source>
</evidence>
<dbReference type="AlphaFoldDB" id="M0N6W6"/>
<dbReference type="PANTHER" id="PTHR11002:SF76">
    <property type="entry name" value="CARBONIC ANHYDRASE"/>
    <property type="match status" value="1"/>
</dbReference>
<feature type="binding site" evidence="7">
    <location>
        <position position="100"/>
    </location>
    <ligand>
        <name>Zn(2+)</name>
        <dbReference type="ChEBI" id="CHEBI:29105"/>
    </ligand>
</feature>
<dbReference type="eggNOG" id="arCOG02860">
    <property type="taxonomic scope" value="Archaea"/>
</dbReference>